<dbReference type="EMBL" id="JACMSC010000014">
    <property type="protein sequence ID" value="KAG6488963.1"/>
    <property type="molecule type" value="Genomic_DNA"/>
</dbReference>
<feature type="region of interest" description="Disordered" evidence="2">
    <location>
        <begin position="554"/>
        <end position="594"/>
    </location>
</feature>
<feature type="region of interest" description="Disordered" evidence="2">
    <location>
        <begin position="528"/>
        <end position="547"/>
    </location>
</feature>
<feature type="region of interest" description="Disordered" evidence="2">
    <location>
        <begin position="491"/>
        <end position="522"/>
    </location>
</feature>
<feature type="coiled-coil region" evidence="1">
    <location>
        <begin position="594"/>
        <end position="621"/>
    </location>
</feature>
<feature type="compositionally biased region" description="Polar residues" evidence="2">
    <location>
        <begin position="577"/>
        <end position="586"/>
    </location>
</feature>
<sequence>MVLGLRSKQKKGTSFLVDCIIHIHEIKPWPPSQSLKSLRSVVLHWENGDRHSGSTSIVTPNLGSGAAEGKIEFNESFKLQVTLLKEGSGKGNDKGAFQKNALEFNLYEPRRDKSKGQHLGCAIIDLAEYNIAKETVTAGIPVTSKRSFRNTMPPMLYVKIQPIDDANMGSTSGESLSKEVSIDKDVKESVSDLMNEEYADEAEIASFTDDDVSSLSSLDHSSSAQEVKADTLLHGNPEENKNVPEIVKSNGVASDSESKLCLPSLPAKLELELTETSHLKDAVHDQNETLVKSQSLGSLSNTECLENIDETYTKSETNLLLSMKPDNISTVACSSSTHKIPEEEISSSSTKDATVGNSMIQEVEKKSIGCNNRENIAEEYVHAEDNSLITKKVESSNFAPQTKESNISESEKNIKQTGKSQESRKVSEEDLDEHDKDNISKEKQMGSVNGTKIHGDHLPVSQTMNEALENPIYTTARIEHIADIQQGEIKQSTGTLSTDSASSSCRSLGERHSSSFNTERLRTMKLSVRSPPRSMGSIAYGANDQDKEYVKEVDIQEDVSNNGTNSGTDDGRDDNESTSSGSSKVNQFPRRNGRSFYNDKVHELELRVKLLEAELREAAAIEIALYSTMAEHGSSSHKVHTPARRLSRMYNHASRQWPIERITSAARSIASGLALVAKACGNDVPRHFLPHKLTFWLSNTIVLRAIVTETVKFPDTKQSATTRLRYNGSVKLPKSKPSPLKWESISRNNEQFSLSGDWNDPATFISALEKIESWIFSRTIEYVWWQIFTPCMQSSHVGGGQLLGSYSSKSFGKMPSMGDPQANVSLKIWKKAFKDASKQLCPLRSEGLECGCLPMLSRMVMEQCVARLDVAMFNAILRESDDNIPTDPMSDPISDSKVLPIPTGGLSFGSGAQLKNAVSDIKAQVGNWSRLLTDLFGMDVDESHADGNSQVDRITVTKSFKTFHLLNALSDLLMLPKDMLLEKSIRIEACAIFSPNVIYHILDRFLPDEFCPDPVPNAVLQALESEEYADSSQEEIKNILCNASPVIYSPPSIIFIKSFIGELRATSLTRTGSSVARKCHTSDDELEELDSPLSSITDKSFSPRFDNKANDNLSSIRYQLLREVWRMDD</sequence>
<dbReference type="Proteomes" id="UP000734854">
    <property type="component" value="Unassembled WGS sequence"/>
</dbReference>
<keyword evidence="5" id="KW-1185">Reference proteome</keyword>
<evidence type="ECO:0000256" key="2">
    <source>
        <dbReference type="SAM" id="MobiDB-lite"/>
    </source>
</evidence>
<keyword evidence="1" id="KW-0175">Coiled coil</keyword>
<gene>
    <name evidence="4" type="ORF">ZIOFF_050221</name>
</gene>
<dbReference type="PANTHER" id="PTHR31344:SF15">
    <property type="entry name" value="EEIG1_EHBP1 PROTEIN AMINO-TERMINAL DOMAIN PROTEIN"/>
    <property type="match status" value="1"/>
</dbReference>
<feature type="compositionally biased region" description="Polar residues" evidence="2">
    <location>
        <begin position="395"/>
        <end position="408"/>
    </location>
</feature>
<dbReference type="InterPro" id="IPR019448">
    <property type="entry name" value="NT-C2"/>
</dbReference>
<dbReference type="AlphaFoldDB" id="A0A8J5FKU6"/>
<evidence type="ECO:0000259" key="3">
    <source>
        <dbReference type="PROSITE" id="PS51840"/>
    </source>
</evidence>
<feature type="compositionally biased region" description="Polar residues" evidence="2">
    <location>
        <begin position="558"/>
        <end position="568"/>
    </location>
</feature>
<feature type="region of interest" description="Disordered" evidence="2">
    <location>
        <begin position="392"/>
        <end position="457"/>
    </location>
</feature>
<organism evidence="4 5">
    <name type="scientific">Zingiber officinale</name>
    <name type="common">Ginger</name>
    <name type="synonym">Amomum zingiber</name>
    <dbReference type="NCBI Taxonomy" id="94328"/>
    <lineage>
        <taxon>Eukaryota</taxon>
        <taxon>Viridiplantae</taxon>
        <taxon>Streptophyta</taxon>
        <taxon>Embryophyta</taxon>
        <taxon>Tracheophyta</taxon>
        <taxon>Spermatophyta</taxon>
        <taxon>Magnoliopsida</taxon>
        <taxon>Liliopsida</taxon>
        <taxon>Zingiberales</taxon>
        <taxon>Zingiberaceae</taxon>
        <taxon>Zingiber</taxon>
    </lineage>
</organism>
<proteinExistence type="predicted"/>
<feature type="compositionally biased region" description="Basic and acidic residues" evidence="2">
    <location>
        <begin position="421"/>
        <end position="444"/>
    </location>
</feature>
<evidence type="ECO:0000313" key="5">
    <source>
        <dbReference type="Proteomes" id="UP000734854"/>
    </source>
</evidence>
<dbReference type="Pfam" id="PF10358">
    <property type="entry name" value="NT-C2"/>
    <property type="match status" value="1"/>
</dbReference>
<dbReference type="GO" id="GO:0005643">
    <property type="term" value="C:nuclear pore"/>
    <property type="evidence" value="ECO:0007669"/>
    <property type="project" value="InterPro"/>
</dbReference>
<evidence type="ECO:0000256" key="1">
    <source>
        <dbReference type="SAM" id="Coils"/>
    </source>
</evidence>
<dbReference type="InterPro" id="IPR021827">
    <property type="entry name" value="Nup186/Nup192/Nup205"/>
</dbReference>
<protein>
    <recommendedName>
        <fullName evidence="3">C2 NT-type domain-containing protein</fullName>
    </recommendedName>
</protein>
<accession>A0A8J5FKU6</accession>
<evidence type="ECO:0000313" key="4">
    <source>
        <dbReference type="EMBL" id="KAG6488963.1"/>
    </source>
</evidence>
<feature type="domain" description="C2 NT-type" evidence="3">
    <location>
        <begin position="7"/>
        <end position="164"/>
    </location>
</feature>
<comment type="caution">
    <text evidence="4">The sequence shown here is derived from an EMBL/GenBank/DDBJ whole genome shotgun (WGS) entry which is preliminary data.</text>
</comment>
<dbReference type="PANTHER" id="PTHR31344">
    <property type="entry name" value="NUCLEAR PORE COMPLEX PROTEIN NUP205"/>
    <property type="match status" value="1"/>
</dbReference>
<name>A0A8J5FKU6_ZINOF</name>
<feature type="compositionally biased region" description="Polar residues" evidence="2">
    <location>
        <begin position="491"/>
        <end position="506"/>
    </location>
</feature>
<dbReference type="PROSITE" id="PS51840">
    <property type="entry name" value="C2_NT"/>
    <property type="match status" value="1"/>
</dbReference>
<reference evidence="4 5" key="1">
    <citation type="submission" date="2020-08" db="EMBL/GenBank/DDBJ databases">
        <title>Plant Genome Project.</title>
        <authorList>
            <person name="Zhang R.-G."/>
        </authorList>
    </citation>
    <scope>NUCLEOTIDE SEQUENCE [LARGE SCALE GENOMIC DNA]</scope>
    <source>
        <tissue evidence="4">Rhizome</tissue>
    </source>
</reference>